<dbReference type="Proteomes" id="UP000252985">
    <property type="component" value="Chromosome"/>
</dbReference>
<feature type="domain" description="Response regulatory" evidence="4">
    <location>
        <begin position="6"/>
        <end position="116"/>
    </location>
</feature>
<sequence length="197" mass="22207">MNRRPRVLIVDDEPALLDLYEIWLADLDVAIRRANGGAEALERCHEGIDVVLLDRHMPRLSGDEVLDELRERGFDPRVAFVSAATPDVRIVDLDIDAYLTKPVAREVYVDLVQSLLRRESLPETTDRYLSNLSKRAALLETESRSVLRNESAYAALEEEISEMAPRIDGHQLDDPFLRRASTDGGADDELVPFDPTP</sequence>
<evidence type="ECO:0000256" key="2">
    <source>
        <dbReference type="PROSITE-ProRule" id="PRU00169"/>
    </source>
</evidence>
<dbReference type="CDD" id="cd00156">
    <property type="entry name" value="REC"/>
    <property type="match status" value="1"/>
</dbReference>
<accession>A0A345E8K3</accession>
<evidence type="ECO:0000256" key="1">
    <source>
        <dbReference type="ARBA" id="ARBA00022553"/>
    </source>
</evidence>
<dbReference type="InterPro" id="IPR001789">
    <property type="entry name" value="Sig_transdc_resp-reg_receiver"/>
</dbReference>
<dbReference type="PROSITE" id="PS50110">
    <property type="entry name" value="RESPONSE_REGULATORY"/>
    <property type="match status" value="1"/>
</dbReference>
<dbReference type="RefSeq" id="WP_114604845.1">
    <property type="nucleotide sequence ID" value="NZ_CP031148.1"/>
</dbReference>
<dbReference type="EMBL" id="CP031148">
    <property type="protein sequence ID" value="AXG08525.1"/>
    <property type="molecule type" value="Genomic_DNA"/>
</dbReference>
<feature type="compositionally biased region" description="Basic and acidic residues" evidence="3">
    <location>
        <begin position="167"/>
        <end position="181"/>
    </location>
</feature>
<evidence type="ECO:0000256" key="3">
    <source>
        <dbReference type="SAM" id="MobiDB-lite"/>
    </source>
</evidence>
<organism evidence="5 6">
    <name type="scientific">Haloplanus rubicundus</name>
    <dbReference type="NCBI Taxonomy" id="1547898"/>
    <lineage>
        <taxon>Archaea</taxon>
        <taxon>Methanobacteriati</taxon>
        <taxon>Methanobacteriota</taxon>
        <taxon>Stenosarchaea group</taxon>
        <taxon>Halobacteria</taxon>
        <taxon>Halobacteriales</taxon>
        <taxon>Haloferacaceae</taxon>
        <taxon>Haloplanus</taxon>
    </lineage>
</organism>
<evidence type="ECO:0000313" key="5">
    <source>
        <dbReference type="EMBL" id="AXG08525.1"/>
    </source>
</evidence>
<proteinExistence type="predicted"/>
<dbReference type="PANTHER" id="PTHR44591:SF3">
    <property type="entry name" value="RESPONSE REGULATORY DOMAIN-CONTAINING PROTEIN"/>
    <property type="match status" value="1"/>
</dbReference>
<dbReference type="AlphaFoldDB" id="A0A345E8K3"/>
<evidence type="ECO:0000313" key="6">
    <source>
        <dbReference type="Proteomes" id="UP000252985"/>
    </source>
</evidence>
<name>A0A345E8K3_9EURY</name>
<evidence type="ECO:0000259" key="4">
    <source>
        <dbReference type="PROSITE" id="PS50110"/>
    </source>
</evidence>
<feature type="region of interest" description="Disordered" evidence="3">
    <location>
        <begin position="167"/>
        <end position="197"/>
    </location>
</feature>
<dbReference type="SMART" id="SM00448">
    <property type="entry name" value="REC"/>
    <property type="match status" value="1"/>
</dbReference>
<dbReference type="SUPFAM" id="SSF52172">
    <property type="entry name" value="CheY-like"/>
    <property type="match status" value="1"/>
</dbReference>
<dbReference type="KEGG" id="haq:DU484_00910"/>
<dbReference type="Gene3D" id="3.40.50.2300">
    <property type="match status" value="1"/>
</dbReference>
<dbReference type="Pfam" id="PF00072">
    <property type="entry name" value="Response_reg"/>
    <property type="match status" value="1"/>
</dbReference>
<keyword evidence="1 2" id="KW-0597">Phosphoprotein</keyword>
<dbReference type="GO" id="GO:0000160">
    <property type="term" value="P:phosphorelay signal transduction system"/>
    <property type="evidence" value="ECO:0007669"/>
    <property type="project" value="InterPro"/>
</dbReference>
<gene>
    <name evidence="5" type="ORF">DU484_00910</name>
</gene>
<feature type="modified residue" description="4-aspartylphosphate" evidence="2">
    <location>
        <position position="54"/>
    </location>
</feature>
<reference evidence="5 6" key="1">
    <citation type="submission" date="2018-07" db="EMBL/GenBank/DDBJ databases">
        <title>Genome sequences of Haloplanus sp. CBA1112.</title>
        <authorList>
            <person name="Kim Y.B."/>
            <person name="Roh S.W."/>
        </authorList>
    </citation>
    <scope>NUCLEOTIDE SEQUENCE [LARGE SCALE GENOMIC DNA]</scope>
    <source>
        <strain evidence="5 6">CBA1112</strain>
    </source>
</reference>
<protein>
    <submittedName>
        <fullName evidence="5">Response regulator</fullName>
    </submittedName>
</protein>
<dbReference type="InterPro" id="IPR050595">
    <property type="entry name" value="Bact_response_regulator"/>
</dbReference>
<dbReference type="GeneID" id="37285494"/>
<dbReference type="InterPro" id="IPR011006">
    <property type="entry name" value="CheY-like_superfamily"/>
</dbReference>
<dbReference type="PANTHER" id="PTHR44591">
    <property type="entry name" value="STRESS RESPONSE REGULATOR PROTEIN 1"/>
    <property type="match status" value="1"/>
</dbReference>